<keyword evidence="3" id="KW-0378">Hydrolase</keyword>
<dbReference type="PANTHER" id="PTHR30575">
    <property type="entry name" value="PEPTIDASE M20"/>
    <property type="match status" value="1"/>
</dbReference>
<dbReference type="STRING" id="221109.gene:10735535"/>
<dbReference type="InterPro" id="IPR017439">
    <property type="entry name" value="Amidohydrolase"/>
</dbReference>
<dbReference type="GO" id="GO:0005737">
    <property type="term" value="C:cytoplasm"/>
    <property type="evidence" value="ECO:0007669"/>
    <property type="project" value="TreeGrafter"/>
</dbReference>
<evidence type="ECO:0000313" key="3">
    <source>
        <dbReference type="EMBL" id="BAC15239.1"/>
    </source>
</evidence>
<dbReference type="Pfam" id="PF01546">
    <property type="entry name" value="Peptidase_M20"/>
    <property type="match status" value="1"/>
</dbReference>
<dbReference type="Pfam" id="PF07687">
    <property type="entry name" value="M20_dimer"/>
    <property type="match status" value="1"/>
</dbReference>
<dbReference type="RefSeq" id="WP_011067679.1">
    <property type="nucleotide sequence ID" value="NC_004193.1"/>
</dbReference>
<comment type="cofactor">
    <cofactor evidence="1">
        <name>Mn(2+)</name>
        <dbReference type="ChEBI" id="CHEBI:29035"/>
    </cofactor>
    <text evidence="1">The Mn(2+) ion enhances activity.</text>
</comment>
<dbReference type="EC" id="3.5.1.-" evidence="3"/>
<sequence>MTVKELREQLITWRRDFHQYPEKGFLEMRTASIVADTLHHLGFSLQLGKEVMSEAECMGKPNDEETKAHIEWALDNGAQEAYMDHFSEGYTGVVASIDTNRPGPTIALRFDMDALPIHESEEANHIPNKEGYRSKVPNTMHACGHDSHTAMGLGLATLIAENKEKLQGKIKLIFQPAEEGTRGAKSMTSAGVVDDVDYFIATHIGTGVPHHHFVAANNGFLATSKLDIQFDGIASHAGGKPEEGKNALLAAASAILNIHAIPRHSKGSSRVNVGEIHGGSGRNIIASHANLLVETRGETSEINDYIKDHVFSIVEGAANMHQINYGIDVVGEALDCKCSVELAEIVQKCADSHAVIEKSILESNESAGSEDATYFMEKVQQNGGLATYCVFGTELAAGHHNEKFDIDESSLLVGVEVLYQAVKELVVTEIKR</sequence>
<dbReference type="GO" id="GO:0046657">
    <property type="term" value="P:folic acid catabolic process"/>
    <property type="evidence" value="ECO:0007669"/>
    <property type="project" value="TreeGrafter"/>
</dbReference>
<dbReference type="eggNOG" id="COG1473">
    <property type="taxonomic scope" value="Bacteria"/>
</dbReference>
<dbReference type="InterPro" id="IPR011650">
    <property type="entry name" value="Peptidase_M20_dimer"/>
</dbReference>
<dbReference type="Gene3D" id="3.40.630.10">
    <property type="entry name" value="Zn peptidases"/>
    <property type="match status" value="2"/>
</dbReference>
<dbReference type="PANTHER" id="PTHR30575:SF3">
    <property type="entry name" value="PEPTIDASE M20 DIMERISATION DOMAIN-CONTAINING PROTEIN"/>
    <property type="match status" value="1"/>
</dbReference>
<dbReference type="InterPro" id="IPR002933">
    <property type="entry name" value="Peptidase_M20"/>
</dbReference>
<feature type="domain" description="Peptidase M20 dimerisation" evidence="2">
    <location>
        <begin position="227"/>
        <end position="315"/>
    </location>
</feature>
<dbReference type="OrthoDB" id="9776731at2"/>
<dbReference type="KEGG" id="oih:OB3283"/>
<dbReference type="HOGENOM" id="CLU_023257_2_1_9"/>
<evidence type="ECO:0000313" key="4">
    <source>
        <dbReference type="Proteomes" id="UP000000822"/>
    </source>
</evidence>
<accession>Q8ELE6</accession>
<reference evidence="3 4" key="1">
    <citation type="journal article" date="2001" name="FEMS Microbiol. Lett.">
        <title>Oceanobacillus iheyensis gen. nov., sp. nov., a deep-sea extremely halotolerant and alkaliphilic species isolated from a depth of 1050 m on the Iheya Ridge.</title>
        <authorList>
            <person name="Lu J."/>
            <person name="Nogi Y."/>
            <person name="Takami H."/>
        </authorList>
    </citation>
    <scope>NUCLEOTIDE SEQUENCE [LARGE SCALE GENOMIC DNA]</scope>
    <source>
        <strain evidence="4">DSM 14371 / CIP 107618 / JCM 11309 / KCTC 3954 / HTE831</strain>
    </source>
</reference>
<feature type="binding site" evidence="1">
    <location>
        <position position="145"/>
    </location>
    <ligand>
        <name>Mn(2+)</name>
        <dbReference type="ChEBI" id="CHEBI:29035"/>
        <label>2</label>
    </ligand>
</feature>
<dbReference type="GO" id="GO:0016805">
    <property type="term" value="F:dipeptidase activity"/>
    <property type="evidence" value="ECO:0007669"/>
    <property type="project" value="TreeGrafter"/>
</dbReference>
<feature type="binding site" evidence="1">
    <location>
        <position position="203"/>
    </location>
    <ligand>
        <name>Mn(2+)</name>
        <dbReference type="ChEBI" id="CHEBI:29035"/>
        <label>2</label>
    </ligand>
</feature>
<name>Q8ELE6_OCEIH</name>
<dbReference type="InterPro" id="IPR052030">
    <property type="entry name" value="Peptidase_M20/M20A_hydrolases"/>
</dbReference>
<dbReference type="NCBIfam" id="TIGR01891">
    <property type="entry name" value="amidohydrolases"/>
    <property type="match status" value="1"/>
</dbReference>
<dbReference type="EMBL" id="BA000028">
    <property type="protein sequence ID" value="BAC15239.1"/>
    <property type="molecule type" value="Genomic_DNA"/>
</dbReference>
<reference evidence="3 4" key="2">
    <citation type="journal article" date="2002" name="Nucleic Acids Res.">
        <title>Genome sequence of Oceanobacillus iheyensis isolated from the Iheya Ridge and its unexpected adaptive capabilities to extreme environments.</title>
        <authorList>
            <person name="Takami H."/>
            <person name="Takaki Y."/>
            <person name="Uchiyama I."/>
        </authorList>
    </citation>
    <scope>NUCLEOTIDE SEQUENCE [LARGE SCALE GENOMIC DNA]</scope>
    <source>
        <strain evidence="4">DSM 14371 / CIP 107618 / JCM 11309 / KCTC 3954 / HTE831</strain>
    </source>
</reference>
<dbReference type="SUPFAM" id="SSF53187">
    <property type="entry name" value="Zn-dependent exopeptidases"/>
    <property type="match status" value="1"/>
</dbReference>
<gene>
    <name evidence="3" type="ordered locus">OB3283</name>
</gene>
<dbReference type="Gene3D" id="3.30.70.360">
    <property type="match status" value="1"/>
</dbReference>
<feature type="binding site" evidence="1">
    <location>
        <position position="143"/>
    </location>
    <ligand>
        <name>Mn(2+)</name>
        <dbReference type="ChEBI" id="CHEBI:29035"/>
        <label>2</label>
    </ligand>
</feature>
<dbReference type="GO" id="GO:0046872">
    <property type="term" value="F:metal ion binding"/>
    <property type="evidence" value="ECO:0007669"/>
    <property type="project" value="UniProtKB-KW"/>
</dbReference>
<keyword evidence="4" id="KW-1185">Reference proteome</keyword>
<dbReference type="PhylomeDB" id="Q8ELE6"/>
<dbReference type="GO" id="GO:0071713">
    <property type="term" value="F:para-aminobenzoyl-glutamate hydrolase activity"/>
    <property type="evidence" value="ECO:0007669"/>
    <property type="project" value="TreeGrafter"/>
</dbReference>
<dbReference type="MEROPS" id="M20.020"/>
<evidence type="ECO:0000256" key="1">
    <source>
        <dbReference type="PIRSR" id="PIRSR005962-1"/>
    </source>
</evidence>
<organism evidence="3 4">
    <name type="scientific">Oceanobacillus iheyensis (strain DSM 14371 / CIP 107618 / JCM 11309 / KCTC 3954 / HTE831)</name>
    <dbReference type="NCBI Taxonomy" id="221109"/>
    <lineage>
        <taxon>Bacteria</taxon>
        <taxon>Bacillati</taxon>
        <taxon>Bacillota</taxon>
        <taxon>Bacilli</taxon>
        <taxon>Bacillales</taxon>
        <taxon>Bacillaceae</taxon>
        <taxon>Oceanobacillus</taxon>
    </lineage>
</organism>
<keyword evidence="1" id="KW-0479">Metal-binding</keyword>
<protein>
    <submittedName>
        <fullName evidence="3">Indole-3-acetyl-L-aspartic acid hydrolase</fullName>
        <ecNumber evidence="3">3.5.1.-</ecNumber>
    </submittedName>
</protein>
<dbReference type="SUPFAM" id="SSF55031">
    <property type="entry name" value="Bacterial exopeptidase dimerisation domain"/>
    <property type="match status" value="1"/>
</dbReference>
<dbReference type="Proteomes" id="UP000000822">
    <property type="component" value="Chromosome"/>
</dbReference>
<evidence type="ECO:0000259" key="2">
    <source>
        <dbReference type="Pfam" id="PF07687"/>
    </source>
</evidence>
<feature type="binding site" evidence="1">
    <location>
        <position position="400"/>
    </location>
    <ligand>
        <name>Mn(2+)</name>
        <dbReference type="ChEBI" id="CHEBI:29035"/>
        <label>2</label>
    </ligand>
</feature>
<proteinExistence type="predicted"/>
<dbReference type="InterPro" id="IPR036264">
    <property type="entry name" value="Bact_exopeptidase_dim_dom"/>
</dbReference>
<dbReference type="PIRSF" id="PIRSF005962">
    <property type="entry name" value="Pept_M20D_amidohydro"/>
    <property type="match status" value="1"/>
</dbReference>
<dbReference type="AlphaFoldDB" id="Q8ELE6"/>
<keyword evidence="1" id="KW-0464">Manganese</keyword>
<feature type="binding site" evidence="1">
    <location>
        <position position="179"/>
    </location>
    <ligand>
        <name>Mn(2+)</name>
        <dbReference type="ChEBI" id="CHEBI:29035"/>
        <label>2</label>
    </ligand>
</feature>